<dbReference type="FunFam" id="1.10.472.10:FF:000040">
    <property type="entry name" value="D6-type cyclin"/>
    <property type="match status" value="1"/>
</dbReference>
<evidence type="ECO:0000256" key="6">
    <source>
        <dbReference type="ARBA" id="ARBA00032263"/>
    </source>
</evidence>
<evidence type="ECO:0000256" key="3">
    <source>
        <dbReference type="ARBA" id="ARBA00022618"/>
    </source>
</evidence>
<evidence type="ECO:0000259" key="8">
    <source>
        <dbReference type="SMART" id="SM00385"/>
    </source>
</evidence>
<keyword evidence="4 7" id="KW-0195">Cyclin</keyword>
<evidence type="ECO:0000256" key="7">
    <source>
        <dbReference type="RuleBase" id="RU000383"/>
    </source>
</evidence>
<dbReference type="GO" id="GO:0051301">
    <property type="term" value="P:cell division"/>
    <property type="evidence" value="ECO:0007669"/>
    <property type="project" value="UniProtKB-KW"/>
</dbReference>
<dbReference type="CDD" id="cd20544">
    <property type="entry name" value="CYCLIN_AtCycD-like_rpt2"/>
    <property type="match status" value="1"/>
</dbReference>
<keyword evidence="10" id="KW-1185">Reference proteome</keyword>
<dbReference type="AlphaFoldDB" id="A0A6J1CGL1"/>
<evidence type="ECO:0000256" key="1">
    <source>
        <dbReference type="ARBA" id="ARBA00009065"/>
    </source>
</evidence>
<evidence type="ECO:0000256" key="5">
    <source>
        <dbReference type="ARBA" id="ARBA00023306"/>
    </source>
</evidence>
<keyword evidence="5" id="KW-0131">Cell cycle</keyword>
<dbReference type="KEGG" id="mcha:111011224"/>
<dbReference type="FunFam" id="1.10.472.10:FF:000060">
    <property type="entry name" value="D6-type cyclin"/>
    <property type="match status" value="1"/>
</dbReference>
<evidence type="ECO:0000313" key="10">
    <source>
        <dbReference type="Proteomes" id="UP000504603"/>
    </source>
</evidence>
<dbReference type="OrthoDB" id="306099at2759"/>
<accession>A0A6J1CGL1</accession>
<dbReference type="SMART" id="SM00385">
    <property type="entry name" value="CYCLIN"/>
    <property type="match status" value="1"/>
</dbReference>
<dbReference type="RefSeq" id="XP_022140616.1">
    <property type="nucleotide sequence ID" value="XM_022284924.1"/>
</dbReference>
<keyword evidence="3" id="KW-0132">Cell division</keyword>
<dbReference type="InterPro" id="IPR004367">
    <property type="entry name" value="Cyclin_C-dom"/>
</dbReference>
<name>A0A6J1CGL1_MOMCH</name>
<dbReference type="InterPro" id="IPR039361">
    <property type="entry name" value="Cyclin"/>
</dbReference>
<proteinExistence type="inferred from homology"/>
<evidence type="ECO:0000313" key="11">
    <source>
        <dbReference type="RefSeq" id="XP_022140616.1"/>
    </source>
</evidence>
<feature type="domain" description="Cyclin-like" evidence="8">
    <location>
        <begin position="125"/>
        <end position="212"/>
    </location>
</feature>
<comment type="subunit">
    <text evidence="2">Interacts with the CDC2 protein kinase to form a serine/threonine kinase holoenzyme complex also known as maturation promoting factor (MPF). The cyclin subunit imparts substrate specificity to the complex.</text>
</comment>
<dbReference type="InterPro" id="IPR006671">
    <property type="entry name" value="Cyclin_N"/>
</dbReference>
<evidence type="ECO:0000256" key="4">
    <source>
        <dbReference type="ARBA" id="ARBA00023127"/>
    </source>
</evidence>
<gene>
    <name evidence="11" type="primary">LOC111011224</name>
</gene>
<dbReference type="Gene3D" id="1.10.472.10">
    <property type="entry name" value="Cyclin-like"/>
    <property type="match status" value="2"/>
</dbReference>
<dbReference type="GeneID" id="111011224"/>
<evidence type="ECO:0000259" key="9">
    <source>
        <dbReference type="SMART" id="SM01332"/>
    </source>
</evidence>
<feature type="domain" description="Cyclin C-terminal" evidence="9">
    <location>
        <begin position="221"/>
        <end position="355"/>
    </location>
</feature>
<dbReference type="PANTHER" id="PTHR10177">
    <property type="entry name" value="CYCLINS"/>
    <property type="match status" value="1"/>
</dbReference>
<dbReference type="SUPFAM" id="SSF47954">
    <property type="entry name" value="Cyclin-like"/>
    <property type="match status" value="2"/>
</dbReference>
<dbReference type="SMART" id="SM01332">
    <property type="entry name" value="Cyclin_C"/>
    <property type="match status" value="1"/>
</dbReference>
<dbReference type="Pfam" id="PF00134">
    <property type="entry name" value="Cyclin_N"/>
    <property type="match status" value="1"/>
</dbReference>
<reference evidence="11" key="1">
    <citation type="submission" date="2025-08" db="UniProtKB">
        <authorList>
            <consortium name="RefSeq"/>
        </authorList>
    </citation>
    <scope>IDENTIFICATION</scope>
    <source>
        <strain evidence="11">OHB3-1</strain>
    </source>
</reference>
<evidence type="ECO:0000256" key="2">
    <source>
        <dbReference type="ARBA" id="ARBA00011177"/>
    </source>
</evidence>
<dbReference type="Proteomes" id="UP000504603">
    <property type="component" value="Unplaced"/>
</dbReference>
<dbReference type="Pfam" id="PF02984">
    <property type="entry name" value="Cyclin_C"/>
    <property type="match status" value="1"/>
</dbReference>
<dbReference type="InterPro" id="IPR013763">
    <property type="entry name" value="Cyclin-like_dom"/>
</dbReference>
<sequence>MDVLIKIAVDRKRKRKRKRELREWYEYEGVKLKSPQLPSFKKQQRTQLVFKQCLLLLLLLPLACTEIPLASSSVPMDLENPFTFTHLHDLHSLFLIESDHMLSHSYLHTLLTSHSHFALRRDAISLISQCCSTCSIDPHVSYLAVNYLDRFFSSQGVPAQPKPWVLRLLAVSCVSLAAKMKQTEQTHFDFQGNEGFIFDPQTVHRMEVLILGALKWRMRSITPFSFVPFFLSLFKLRDPPLLQALKARATEIIFIAQNGIKLLEFKPSVIAASALLSASHELFPIQYPCFRKAILNCSYVHKEEEEEEEMLVRCFKGVQEMVINGYERGFDVAQSSDTAANVLEHHFSSSESENNTFITANSRLDKDGKKRNGIGHCKNPTVQISQIQQCDLSFSLSPPGW</sequence>
<dbReference type="InterPro" id="IPR036915">
    <property type="entry name" value="Cyclin-like_sf"/>
</dbReference>
<organism evidence="10 11">
    <name type="scientific">Momordica charantia</name>
    <name type="common">Bitter gourd</name>
    <name type="synonym">Balsam pear</name>
    <dbReference type="NCBI Taxonomy" id="3673"/>
    <lineage>
        <taxon>Eukaryota</taxon>
        <taxon>Viridiplantae</taxon>
        <taxon>Streptophyta</taxon>
        <taxon>Embryophyta</taxon>
        <taxon>Tracheophyta</taxon>
        <taxon>Spermatophyta</taxon>
        <taxon>Magnoliopsida</taxon>
        <taxon>eudicotyledons</taxon>
        <taxon>Gunneridae</taxon>
        <taxon>Pentapetalae</taxon>
        <taxon>rosids</taxon>
        <taxon>fabids</taxon>
        <taxon>Cucurbitales</taxon>
        <taxon>Cucurbitaceae</taxon>
        <taxon>Momordiceae</taxon>
        <taxon>Momordica</taxon>
    </lineage>
</organism>
<comment type="similarity">
    <text evidence="1">Belongs to the cyclin family. Cyclin D subfamily.</text>
</comment>
<protein>
    <recommendedName>
        <fullName evidence="6">B-like cyclin</fullName>
    </recommendedName>
</protein>